<reference evidence="6 7" key="1">
    <citation type="journal article" date="2013" name="Appl. Environ. Microbiol.">
        <title>Genome analysis suggests that the soil oligotrophic bacterium Agromonas oligotrophica (Bradyrhizobium oligotrophicum) is a nitrogen-fixing symbiont of Aeschynomene indica.</title>
        <authorList>
            <person name="Okubo T."/>
            <person name="Fukushima S."/>
            <person name="Itakura M."/>
            <person name="Oshima K."/>
            <person name="Longtonglang A."/>
            <person name="Teaumroong N."/>
            <person name="Mitsui H."/>
            <person name="Hattori M."/>
            <person name="Hattori R."/>
            <person name="Hattori T."/>
            <person name="Minamisawa K."/>
        </authorList>
    </citation>
    <scope>NUCLEOTIDE SEQUENCE [LARGE SCALE GENOMIC DNA]</scope>
    <source>
        <strain evidence="6 7">S58</strain>
    </source>
</reference>
<dbReference type="InterPro" id="IPR029154">
    <property type="entry name" value="HIBADH-like_NADP-bd"/>
</dbReference>
<dbReference type="SUPFAM" id="SSF48179">
    <property type="entry name" value="6-phosphogluconate dehydrogenase C-terminal domain-like"/>
    <property type="match status" value="1"/>
</dbReference>
<dbReference type="STRING" id="1245469.S58_60470"/>
<dbReference type="RefSeq" id="WP_015669108.1">
    <property type="nucleotide sequence ID" value="NC_020453.1"/>
</dbReference>
<dbReference type="GeneID" id="301819757"/>
<dbReference type="GO" id="GO:0016616">
    <property type="term" value="F:oxidoreductase activity, acting on the CH-OH group of donors, NAD or NADP as acceptor"/>
    <property type="evidence" value="ECO:0007669"/>
    <property type="project" value="TreeGrafter"/>
</dbReference>
<dbReference type="InterPro" id="IPR036291">
    <property type="entry name" value="NAD(P)-bd_dom_sf"/>
</dbReference>
<dbReference type="PANTHER" id="PTHR22981">
    <property type="entry name" value="3-HYDROXYISOBUTYRATE DEHYDROGENASE-RELATED"/>
    <property type="match status" value="1"/>
</dbReference>
<dbReference type="Pfam" id="PF14833">
    <property type="entry name" value="NAD_binding_11"/>
    <property type="match status" value="1"/>
</dbReference>
<feature type="domain" description="3-hydroxyisobutyrate dehydrogenase-like NAD-binding" evidence="5">
    <location>
        <begin position="166"/>
        <end position="286"/>
    </location>
</feature>
<dbReference type="HOGENOM" id="CLU_035117_1_1_5"/>
<dbReference type="EMBL" id="AP012603">
    <property type="protein sequence ID" value="BAM92023.1"/>
    <property type="molecule type" value="Genomic_DNA"/>
</dbReference>
<dbReference type="PANTHER" id="PTHR22981:SF7">
    <property type="entry name" value="3-HYDROXYISOBUTYRATE DEHYDROGENASE, MITOCHONDRIAL"/>
    <property type="match status" value="1"/>
</dbReference>
<keyword evidence="7" id="KW-1185">Reference proteome</keyword>
<evidence type="ECO:0000256" key="3">
    <source>
        <dbReference type="PIRSR" id="PIRSR000103-1"/>
    </source>
</evidence>
<dbReference type="Gene3D" id="1.10.1040.10">
    <property type="entry name" value="N-(1-d-carboxylethyl)-l-norvaline Dehydrogenase, domain 2"/>
    <property type="match status" value="1"/>
</dbReference>
<keyword evidence="2" id="KW-0520">NAD</keyword>
<dbReference type="KEGG" id="aol:S58_60470"/>
<dbReference type="eggNOG" id="COG2084">
    <property type="taxonomic scope" value="Bacteria"/>
</dbReference>
<evidence type="ECO:0000313" key="6">
    <source>
        <dbReference type="EMBL" id="BAM92023.1"/>
    </source>
</evidence>
<protein>
    <submittedName>
        <fullName evidence="6">Putative hydroxyacid dehydrogenase/reductase</fullName>
    </submittedName>
</protein>
<dbReference type="InterPro" id="IPR008927">
    <property type="entry name" value="6-PGluconate_DH-like_C_sf"/>
</dbReference>
<dbReference type="AlphaFoldDB" id="M4ZDX6"/>
<accession>M4ZDX6</accession>
<gene>
    <name evidence="6" type="ORF">S58_60470</name>
</gene>
<dbReference type="GO" id="GO:0050661">
    <property type="term" value="F:NADP binding"/>
    <property type="evidence" value="ECO:0007669"/>
    <property type="project" value="InterPro"/>
</dbReference>
<evidence type="ECO:0000313" key="7">
    <source>
        <dbReference type="Proteomes" id="UP000011841"/>
    </source>
</evidence>
<keyword evidence="1" id="KW-0560">Oxidoreductase</keyword>
<dbReference type="OrthoDB" id="9812907at2"/>
<feature type="active site" evidence="3">
    <location>
        <position position="172"/>
    </location>
</feature>
<dbReference type="InterPro" id="IPR006115">
    <property type="entry name" value="6PGDH_NADP-bd"/>
</dbReference>
<dbReference type="Gene3D" id="3.40.50.720">
    <property type="entry name" value="NAD(P)-binding Rossmann-like Domain"/>
    <property type="match status" value="1"/>
</dbReference>
<dbReference type="Pfam" id="PF03446">
    <property type="entry name" value="NAD_binding_2"/>
    <property type="match status" value="1"/>
</dbReference>
<dbReference type="InterPro" id="IPR013328">
    <property type="entry name" value="6PGD_dom2"/>
</dbReference>
<dbReference type="InterPro" id="IPR015815">
    <property type="entry name" value="HIBADH-related"/>
</dbReference>
<dbReference type="PIRSF" id="PIRSF000103">
    <property type="entry name" value="HIBADH"/>
    <property type="match status" value="1"/>
</dbReference>
<evidence type="ECO:0000256" key="2">
    <source>
        <dbReference type="ARBA" id="ARBA00023027"/>
    </source>
</evidence>
<sequence length="297" mass="29976">MSAPQKILFVGIGNMGWPMAARLLGAGFAVAVNDAVPGRGADFVRQVGGTEAEDLALAAAQADVIVTMLPTSKHVAEAVAALRGGLKQGHVVIDMSSGAPAATQAIAADLASLGVVMLDAPVSGGVPRAVTGELAIMAGGDVAALDRVEPVLRAMGTTIHRIGGLGSGQAMKALNNLVSAGGFLIGIEALLIGQQFGIDPGLMTDVLNASTGMNNSTQKKFKQFVLSRQFNSGFGLDLMVKDLSIALEVARANGVAAPFSNLCRELSASAQGLLGPGQDHTALAKLSEALAGVELGS</sequence>
<name>M4ZDX6_9BRAD</name>
<dbReference type="SUPFAM" id="SSF51735">
    <property type="entry name" value="NAD(P)-binding Rossmann-fold domains"/>
    <property type="match status" value="1"/>
</dbReference>
<evidence type="ECO:0000256" key="1">
    <source>
        <dbReference type="ARBA" id="ARBA00023002"/>
    </source>
</evidence>
<organism evidence="6 7">
    <name type="scientific">Bradyrhizobium oligotrophicum S58</name>
    <dbReference type="NCBI Taxonomy" id="1245469"/>
    <lineage>
        <taxon>Bacteria</taxon>
        <taxon>Pseudomonadati</taxon>
        <taxon>Pseudomonadota</taxon>
        <taxon>Alphaproteobacteria</taxon>
        <taxon>Hyphomicrobiales</taxon>
        <taxon>Nitrobacteraceae</taxon>
        <taxon>Bradyrhizobium</taxon>
    </lineage>
</organism>
<feature type="domain" description="6-phosphogluconate dehydrogenase NADP-binding" evidence="4">
    <location>
        <begin position="6"/>
        <end position="163"/>
    </location>
</feature>
<dbReference type="GO" id="GO:0051287">
    <property type="term" value="F:NAD binding"/>
    <property type="evidence" value="ECO:0007669"/>
    <property type="project" value="InterPro"/>
</dbReference>
<proteinExistence type="predicted"/>
<dbReference type="PATRIC" id="fig|1245469.3.peg.6182"/>
<evidence type="ECO:0000259" key="5">
    <source>
        <dbReference type="Pfam" id="PF14833"/>
    </source>
</evidence>
<dbReference type="Proteomes" id="UP000011841">
    <property type="component" value="Chromosome"/>
</dbReference>
<evidence type="ECO:0000259" key="4">
    <source>
        <dbReference type="Pfam" id="PF03446"/>
    </source>
</evidence>